<dbReference type="GO" id="GO:0034474">
    <property type="term" value="P:U2 snRNA 3'-end processing"/>
    <property type="evidence" value="ECO:0007669"/>
    <property type="project" value="InterPro"/>
</dbReference>
<organism evidence="6">
    <name type="scientific">Macaca mulatta</name>
    <name type="common">Rhesus macaque</name>
    <dbReference type="NCBI Taxonomy" id="9544"/>
    <lineage>
        <taxon>Eukaryota</taxon>
        <taxon>Metazoa</taxon>
        <taxon>Chordata</taxon>
        <taxon>Craniata</taxon>
        <taxon>Vertebrata</taxon>
        <taxon>Euteleostomi</taxon>
        <taxon>Mammalia</taxon>
        <taxon>Eutheria</taxon>
        <taxon>Euarchontoglires</taxon>
        <taxon>Primates</taxon>
        <taxon>Haplorrhini</taxon>
        <taxon>Catarrhini</taxon>
        <taxon>Cercopithecidae</taxon>
        <taxon>Cercopithecinae</taxon>
        <taxon>Macaca</taxon>
    </lineage>
</organism>
<evidence type="ECO:0000259" key="3">
    <source>
        <dbReference type="Pfam" id="PF22927"/>
    </source>
</evidence>
<evidence type="ECO:0000256" key="2">
    <source>
        <dbReference type="SAM" id="SignalP"/>
    </source>
</evidence>
<name>G7MNF2_MACMU</name>
<keyword evidence="2" id="KW-0732">Signal</keyword>
<dbReference type="GO" id="GO:0032039">
    <property type="term" value="C:integrator complex"/>
    <property type="evidence" value="ECO:0007669"/>
    <property type="project" value="InterPro"/>
</dbReference>
<evidence type="ECO:0000259" key="4">
    <source>
        <dbReference type="Pfam" id="PF22928"/>
    </source>
</evidence>
<feature type="signal peptide" evidence="2">
    <location>
        <begin position="1"/>
        <end position="20"/>
    </location>
</feature>
<evidence type="ECO:0000259" key="5">
    <source>
        <dbReference type="Pfam" id="PF22929"/>
    </source>
</evidence>
<gene>
    <name evidence="6" type="ORF">EGK_13405</name>
</gene>
<dbReference type="InterPro" id="IPR038902">
    <property type="entry name" value="INTS1"/>
</dbReference>
<sequence>MHILVVHAMVILLTLGPPRADDSEFQALLDIWFPEEKPLPTAFLVDTSEEALLLPDWLKLRMIRSEVLRLVDAALQDLEPQQLLLFVQSFGIPVSSMSKLLQFLDQAVAHDPQTLEQNIMDKNYMAHLVEVQHERGASGGQTFHSLLTASLPPRRDSTEAPKPKSSPEQPTGQGRIRAGTQLRVLGPEDDLAGVFLQIFPLSPDPRWQSSSPRPVALALQQALGQELARVIQGNPEVPGITVRVLQALATLLSSPHGGALVMSMHRSHFLACPLMRQLCQYQRCVPQDTGFSSLFLKVLLQMLQWLDSPGVEGGPLRAQLRMLAGQASAGRRLSDVRGGLLRLADALAFRQDLEVVSSTVRAVVATLRSGEQCSVEPELISKVLQGLMEVRSPHLEELLTALFSATTDAASPFPGCKPVVVVSSLLLQEEEPLAAGKLDADGGGLEAVRLGPSSGLLVDWLEMLDPEVVSSCPDLQHRLLFSRRKGKGQAQVPSFRPYLLTLFTHQSSWPTLHQCIRVLLGKSREQRFDPSASLDFLWACIHVPRIWQGRDQRTPQAGLGRRREELVLRVQGPELISLVELILAEAETRSQDGDAAACSLIQARLPLLLSCCRGDDEGVRKVTEHLSGCIQQWGDSVLGRRCRDLLLQLYLQRPELRVPVPEVLLHSEGAASSSICKLDGLIHRFITLLADTSDSRASENRGADASMACRKLAVAHPLLLLRHLPMIAALLHGRTHLNFQEFRQQNHLSCFLHVLGLLELLQPHVFRSEHQGALWDCLLSFIRLLLNYRKSSRHLAAFINKFVQFIHKYITYNAAAAVSFLQKHADPLHDLSFDNSDLVMLKSLLAGLSLPSRDDRTDRGLDEEGEEESSAGSLPLVSISLFTPLTAAEMAPYMKRLSRGQTVEDLVEVLSDIDEMSRRRPEILGFFSTNLQRLMSSAEESCRNLAFSLALRSIQNSPSIAADFLPTFMYCLGSQDFEVVQTALRNLPEYTLLCQEHAAVLLHRAFLVGMYGQMDPSAQISEALRILHMEAVM</sequence>
<dbReference type="InterPro" id="IPR053964">
    <property type="entry name" value="INT1_R3"/>
</dbReference>
<dbReference type="AlphaFoldDB" id="G7MNF2"/>
<reference evidence="6" key="1">
    <citation type="journal article" date="2011" name="Nat. Biotechnol.">
        <title>Genome sequencing and comparison of two nonhuman primate animal models, the cynomolgus and Chinese rhesus macaques.</title>
        <authorList>
            <person name="Yan G."/>
            <person name="Zhang G."/>
            <person name="Fang X."/>
            <person name="Zhang Y."/>
            <person name="Li C."/>
            <person name="Ling F."/>
            <person name="Cooper D.N."/>
            <person name="Li Q."/>
            <person name="Li Y."/>
            <person name="van Gool A.J."/>
            <person name="Du H."/>
            <person name="Chen J."/>
            <person name="Chen R."/>
            <person name="Zhang P."/>
            <person name="Huang Z."/>
            <person name="Thompson J.R."/>
            <person name="Meng Y."/>
            <person name="Bai Y."/>
            <person name="Wang J."/>
            <person name="Zhuo M."/>
            <person name="Wang T."/>
            <person name="Huang Y."/>
            <person name="Wei L."/>
            <person name="Li J."/>
            <person name="Wang Z."/>
            <person name="Hu H."/>
            <person name="Yang P."/>
            <person name="Le L."/>
            <person name="Stenson P.D."/>
            <person name="Li B."/>
            <person name="Liu X."/>
            <person name="Ball E.V."/>
            <person name="An N."/>
            <person name="Huang Q."/>
            <person name="Zhang Y."/>
            <person name="Fan W."/>
            <person name="Zhang X."/>
            <person name="Li Y."/>
            <person name="Wang W."/>
            <person name="Katze M.G."/>
            <person name="Su B."/>
            <person name="Nielsen R."/>
            <person name="Yang H."/>
            <person name="Wang J."/>
            <person name="Wang X."/>
            <person name="Wang J."/>
        </authorList>
    </citation>
    <scope>NUCLEOTIDE SEQUENCE [LARGE SCALE GENOMIC DNA]</scope>
    <source>
        <strain evidence="6">CR-5</strain>
    </source>
</reference>
<feature type="domain" description="Integrator complex subunit 1 R4" evidence="4">
    <location>
        <begin position="894"/>
        <end position="995"/>
    </location>
</feature>
<dbReference type="InterPro" id="IPR053965">
    <property type="entry name" value="INTS1_R4"/>
</dbReference>
<proteinExistence type="predicted"/>
<evidence type="ECO:0008006" key="7">
    <source>
        <dbReference type="Google" id="ProtNLM"/>
    </source>
</evidence>
<feature type="domain" description="Integrator complex subunit 1 INTS2-binding" evidence="5">
    <location>
        <begin position="1"/>
        <end position="143"/>
    </location>
</feature>
<dbReference type="Pfam" id="PF22928">
    <property type="entry name" value="INTS1_R4"/>
    <property type="match status" value="1"/>
</dbReference>
<accession>G7MNF2</accession>
<dbReference type="Pfam" id="PF22927">
    <property type="entry name" value="INT1_R3"/>
    <property type="match status" value="1"/>
</dbReference>
<feature type="domain" description="Integrator complex subunit 1 R3" evidence="3">
    <location>
        <begin position="678"/>
        <end position="835"/>
    </location>
</feature>
<dbReference type="InterPro" id="IPR053966">
    <property type="entry name" value="INTS1_INTS2-bd"/>
</dbReference>
<evidence type="ECO:0000256" key="1">
    <source>
        <dbReference type="SAM" id="MobiDB-lite"/>
    </source>
</evidence>
<evidence type="ECO:0000313" key="6">
    <source>
        <dbReference type="EMBL" id="EHH17097.1"/>
    </source>
</evidence>
<dbReference type="InterPro" id="IPR016024">
    <property type="entry name" value="ARM-type_fold"/>
</dbReference>
<dbReference type="Pfam" id="PF22929">
    <property type="entry name" value="INTS1_INTS2-bd"/>
    <property type="match status" value="1"/>
</dbReference>
<dbReference type="PANTHER" id="PTHR21224:SF1">
    <property type="entry name" value="INTEGRATOR COMPLEX SUBUNIT 1"/>
    <property type="match status" value="1"/>
</dbReference>
<dbReference type="Proteomes" id="UP000013456">
    <property type="component" value="Chromosome 3"/>
</dbReference>
<dbReference type="EMBL" id="CM001255">
    <property type="protein sequence ID" value="EHH17097.1"/>
    <property type="molecule type" value="Genomic_DNA"/>
</dbReference>
<dbReference type="SUPFAM" id="SSF48371">
    <property type="entry name" value="ARM repeat"/>
    <property type="match status" value="1"/>
</dbReference>
<feature type="chain" id="PRO_5003500053" description="Integrator complex subunit 1" evidence="2">
    <location>
        <begin position="21"/>
        <end position="1033"/>
    </location>
</feature>
<feature type="region of interest" description="Disordered" evidence="1">
    <location>
        <begin position="150"/>
        <end position="176"/>
    </location>
</feature>
<feature type="compositionally biased region" description="Basic and acidic residues" evidence="1">
    <location>
        <begin position="153"/>
        <end position="162"/>
    </location>
</feature>
<protein>
    <recommendedName>
        <fullName evidence="7">Integrator complex subunit 1</fullName>
    </recommendedName>
</protein>
<dbReference type="PANTHER" id="PTHR21224">
    <property type="entry name" value="INTEGRATOR COMPLEX SUBUNIT 1"/>
    <property type="match status" value="1"/>
</dbReference>